<dbReference type="AlphaFoldDB" id="A0A0A9B5V4"/>
<name>A0A0A9B5V4_ARUDO</name>
<dbReference type="EMBL" id="GBRH01239159">
    <property type="protein sequence ID" value="JAD58736.1"/>
    <property type="molecule type" value="Transcribed_RNA"/>
</dbReference>
<accession>A0A0A9B5V4</accession>
<evidence type="ECO:0000313" key="1">
    <source>
        <dbReference type="EMBL" id="JAD58736.1"/>
    </source>
</evidence>
<proteinExistence type="predicted"/>
<reference evidence="1" key="2">
    <citation type="journal article" date="2015" name="Data Brief">
        <title>Shoot transcriptome of the giant reed, Arundo donax.</title>
        <authorList>
            <person name="Barrero R.A."/>
            <person name="Guerrero F.D."/>
            <person name="Moolhuijzen P."/>
            <person name="Goolsby J.A."/>
            <person name="Tidwell J."/>
            <person name="Bellgard S.E."/>
            <person name="Bellgard M.I."/>
        </authorList>
    </citation>
    <scope>NUCLEOTIDE SEQUENCE</scope>
    <source>
        <tissue evidence="1">Shoot tissue taken approximately 20 cm above the soil surface</tissue>
    </source>
</reference>
<organism evidence="1">
    <name type="scientific">Arundo donax</name>
    <name type="common">Giant reed</name>
    <name type="synonym">Donax arundinaceus</name>
    <dbReference type="NCBI Taxonomy" id="35708"/>
    <lineage>
        <taxon>Eukaryota</taxon>
        <taxon>Viridiplantae</taxon>
        <taxon>Streptophyta</taxon>
        <taxon>Embryophyta</taxon>
        <taxon>Tracheophyta</taxon>
        <taxon>Spermatophyta</taxon>
        <taxon>Magnoliopsida</taxon>
        <taxon>Liliopsida</taxon>
        <taxon>Poales</taxon>
        <taxon>Poaceae</taxon>
        <taxon>PACMAD clade</taxon>
        <taxon>Arundinoideae</taxon>
        <taxon>Arundineae</taxon>
        <taxon>Arundo</taxon>
    </lineage>
</organism>
<protein>
    <submittedName>
        <fullName evidence="1">Uncharacterized protein</fullName>
    </submittedName>
</protein>
<sequence length="34" mass="3766">MIVAVILKCIPVEFRKTDSNPHGYELIPEGPEGI</sequence>
<reference evidence="1" key="1">
    <citation type="submission" date="2014-09" db="EMBL/GenBank/DDBJ databases">
        <authorList>
            <person name="Magalhaes I.L.F."/>
            <person name="Oliveira U."/>
            <person name="Santos F.R."/>
            <person name="Vidigal T.H.D.A."/>
            <person name="Brescovit A.D."/>
            <person name="Santos A.J."/>
        </authorList>
    </citation>
    <scope>NUCLEOTIDE SEQUENCE</scope>
    <source>
        <tissue evidence="1">Shoot tissue taken approximately 20 cm above the soil surface</tissue>
    </source>
</reference>